<gene>
    <name evidence="5" type="ORF">H0H81_004774</name>
</gene>
<feature type="region of interest" description="Disordered" evidence="3">
    <location>
        <begin position="281"/>
        <end position="354"/>
    </location>
</feature>
<dbReference type="GO" id="GO:0006397">
    <property type="term" value="P:mRNA processing"/>
    <property type="evidence" value="ECO:0007669"/>
    <property type="project" value="UniProtKB-KW"/>
</dbReference>
<feature type="region of interest" description="Disordered" evidence="3">
    <location>
        <begin position="629"/>
        <end position="654"/>
    </location>
</feature>
<dbReference type="Proteomes" id="UP000717328">
    <property type="component" value="Unassembled WGS sequence"/>
</dbReference>
<dbReference type="InterPro" id="IPR001878">
    <property type="entry name" value="Znf_CCHC"/>
</dbReference>
<dbReference type="PROSITE" id="PS50158">
    <property type="entry name" value="ZF_CCHC"/>
    <property type="match status" value="1"/>
</dbReference>
<dbReference type="InterPro" id="IPR036875">
    <property type="entry name" value="Znf_CCHC_sf"/>
</dbReference>
<dbReference type="GO" id="GO:0003676">
    <property type="term" value="F:nucleic acid binding"/>
    <property type="evidence" value="ECO:0007669"/>
    <property type="project" value="InterPro"/>
</dbReference>
<feature type="compositionally biased region" description="Polar residues" evidence="3">
    <location>
        <begin position="795"/>
        <end position="812"/>
    </location>
</feature>
<evidence type="ECO:0000256" key="1">
    <source>
        <dbReference type="ARBA" id="ARBA00022664"/>
    </source>
</evidence>
<evidence type="ECO:0000259" key="4">
    <source>
        <dbReference type="PROSITE" id="PS50158"/>
    </source>
</evidence>
<dbReference type="SUPFAM" id="SSF57756">
    <property type="entry name" value="Retrovirus zinc finger-like domains"/>
    <property type="match status" value="1"/>
</dbReference>
<reference evidence="5" key="1">
    <citation type="submission" date="2021-02" db="EMBL/GenBank/DDBJ databases">
        <authorList>
            <person name="Nieuwenhuis M."/>
            <person name="Van De Peppel L.J.J."/>
        </authorList>
    </citation>
    <scope>NUCLEOTIDE SEQUENCE</scope>
    <source>
        <strain evidence="5">D49</strain>
    </source>
</reference>
<feature type="compositionally biased region" description="Polar residues" evidence="3">
    <location>
        <begin position="302"/>
        <end position="314"/>
    </location>
</feature>
<feature type="compositionally biased region" description="Low complexity" evidence="3">
    <location>
        <begin position="317"/>
        <end position="333"/>
    </location>
</feature>
<reference evidence="5" key="2">
    <citation type="submission" date="2021-10" db="EMBL/GenBank/DDBJ databases">
        <title>Phylogenomics reveals ancestral predisposition of the termite-cultivated fungus Termitomyces towards a domesticated lifestyle.</title>
        <authorList>
            <person name="Auxier B."/>
            <person name="Grum-Grzhimaylo A."/>
            <person name="Cardenas M.E."/>
            <person name="Lodge J.D."/>
            <person name="Laessoe T."/>
            <person name="Pedersen O."/>
            <person name="Smith M.E."/>
            <person name="Kuyper T.W."/>
            <person name="Franco-Molano E.A."/>
            <person name="Baroni T.J."/>
            <person name="Aanen D.K."/>
        </authorList>
    </citation>
    <scope>NUCLEOTIDE SEQUENCE</scope>
    <source>
        <strain evidence="5">D49</strain>
    </source>
</reference>
<evidence type="ECO:0000313" key="6">
    <source>
        <dbReference type="Proteomes" id="UP000717328"/>
    </source>
</evidence>
<proteinExistence type="predicted"/>
<sequence length="889" mass="93296">MQPVTPKEEVILQVFHQILTRLEQLQPQGHKIRELECYFCSETGHGIQECPQVEPTIRAGKCTRNANGRIVLPIGARIPNNIPGNNLREKIEEYYRRSASRANCNENIGSFFYETRSTRAPSATTAAFNHDKQLHFRKQLRKLGAHNVPAPTSTATPFKPLHFHEPNVAAPVSPFHMSITPWPAPTESKTTPVKLTHASNTFNSINYPNYRPTTFAATIRPPPDSKTSRQQTATSRTPSIDSACPIKLGTLVPATPVLSPVKPSPPSPSVTSHLTAVIKPTQFSPSSASSTSPEPTPIRRTPASTRLASSSSFERTPVSSPLSIPVSPLLAPAVSSKENATETPTQPRRLEQTPTTSIIATATAAHATSTAPTPCRLPSVERAATTTTTPTHRTPRTTTGAITPESATKNAAAASKLKTTVPVAEPAASPQFQIRRPAYRKPVAPRTATTVTAVPSPAPRGTSIAKPTTPTTSTAAQYKLEELTTTPVPTPATTATTTVRTPAPAPANAVHSIAVPEPAASRTTEPAVQPAASVVSQVRQPTAPAIFTAAPSITMPTEPAPCTTMAATAHTPLGPAPTPPRLHARFIATKLTKTAARHADEPVEQARRTTAAADARVIAVSMAKPTRGTATTVTAVPSPTSHGTSIATPTTPTPSILTAWAAPFERQRRFVQAPSSILNPVTPETTTVARPLDKFTESAAVATVKGTAARTPAFAADEPTKPAWRMTPSKPAAVERANAAAFKPAACKFEPAPCTTAPTTPSTRTAPSAARTTLIIAPAPDVSAGKPYRLPPAESKTTPATPTKSNAASESAITRATAAVATVGPLTRGFPLRTPTQPLPLASATSTAHASKPAHLTEENVVMAPTPVIPAAQCPIECATTAPPARTPA</sequence>
<protein>
    <recommendedName>
        <fullName evidence="4">CCHC-type domain-containing protein</fullName>
    </recommendedName>
</protein>
<feature type="compositionally biased region" description="Low complexity" evidence="3">
    <location>
        <begin position="281"/>
        <end position="293"/>
    </location>
</feature>
<keyword evidence="2" id="KW-0863">Zinc-finger</keyword>
<feature type="region of interest" description="Disordered" evidence="3">
    <location>
        <begin position="448"/>
        <end position="471"/>
    </location>
</feature>
<comment type="caution">
    <text evidence="5">The sequence shown here is derived from an EMBL/GenBank/DDBJ whole genome shotgun (WGS) entry which is preliminary data.</text>
</comment>
<accession>A0A9P7GF01</accession>
<evidence type="ECO:0000313" key="5">
    <source>
        <dbReference type="EMBL" id="KAG5649299.1"/>
    </source>
</evidence>
<keyword evidence="6" id="KW-1185">Reference proteome</keyword>
<feature type="domain" description="CCHC-type" evidence="4">
    <location>
        <begin position="37"/>
        <end position="52"/>
    </location>
</feature>
<evidence type="ECO:0000256" key="2">
    <source>
        <dbReference type="PROSITE-ProRule" id="PRU00047"/>
    </source>
</evidence>
<evidence type="ECO:0000256" key="3">
    <source>
        <dbReference type="SAM" id="MobiDB-lite"/>
    </source>
</evidence>
<dbReference type="EMBL" id="JABCKI010001209">
    <property type="protein sequence ID" value="KAG5649299.1"/>
    <property type="molecule type" value="Genomic_DNA"/>
</dbReference>
<feature type="region of interest" description="Disordered" evidence="3">
    <location>
        <begin position="777"/>
        <end position="812"/>
    </location>
</feature>
<feature type="non-terminal residue" evidence="5">
    <location>
        <position position="889"/>
    </location>
</feature>
<feature type="region of interest" description="Disordered" evidence="3">
    <location>
        <begin position="213"/>
        <end position="246"/>
    </location>
</feature>
<dbReference type="AlphaFoldDB" id="A0A9P7GF01"/>
<keyword evidence="1" id="KW-0507">mRNA processing</keyword>
<dbReference type="OrthoDB" id="3252634at2759"/>
<feature type="region of interest" description="Disordered" evidence="3">
    <location>
        <begin position="383"/>
        <end position="402"/>
    </location>
</feature>
<organism evidence="5 6">
    <name type="scientific">Sphagnurus paluster</name>
    <dbReference type="NCBI Taxonomy" id="117069"/>
    <lineage>
        <taxon>Eukaryota</taxon>
        <taxon>Fungi</taxon>
        <taxon>Dikarya</taxon>
        <taxon>Basidiomycota</taxon>
        <taxon>Agaricomycotina</taxon>
        <taxon>Agaricomycetes</taxon>
        <taxon>Agaricomycetidae</taxon>
        <taxon>Agaricales</taxon>
        <taxon>Tricholomatineae</taxon>
        <taxon>Lyophyllaceae</taxon>
        <taxon>Sphagnurus</taxon>
    </lineage>
</organism>
<dbReference type="GO" id="GO:0008270">
    <property type="term" value="F:zinc ion binding"/>
    <property type="evidence" value="ECO:0007669"/>
    <property type="project" value="UniProtKB-KW"/>
</dbReference>
<keyword evidence="2" id="KW-0862">Zinc</keyword>
<feature type="compositionally biased region" description="Polar residues" evidence="3">
    <location>
        <begin position="336"/>
        <end position="346"/>
    </location>
</feature>
<feature type="region of interest" description="Disordered" evidence="3">
    <location>
        <begin position="829"/>
        <end position="852"/>
    </location>
</feature>
<keyword evidence="2" id="KW-0479">Metal-binding</keyword>
<name>A0A9P7GF01_9AGAR</name>
<feature type="compositionally biased region" description="Polar residues" evidence="3">
    <location>
        <begin position="228"/>
        <end position="240"/>
    </location>
</feature>